<dbReference type="PATRIC" id="fig|1094489.3.peg.338"/>
<dbReference type="PANTHER" id="PTHR23513">
    <property type="entry name" value="INTEGRAL MEMBRANE EFFLUX PROTEIN-RELATED"/>
    <property type="match status" value="1"/>
</dbReference>
<feature type="transmembrane region" description="Helical" evidence="6">
    <location>
        <begin position="307"/>
        <end position="323"/>
    </location>
</feature>
<feature type="transmembrane region" description="Helical" evidence="6">
    <location>
        <begin position="375"/>
        <end position="397"/>
    </location>
</feature>
<keyword evidence="3 6" id="KW-0812">Transmembrane</keyword>
<dbReference type="InterPro" id="IPR011701">
    <property type="entry name" value="MFS"/>
</dbReference>
<proteinExistence type="predicted"/>
<dbReference type="RefSeq" id="WP_015397667.1">
    <property type="nucleotide sequence ID" value="NC_020300.1"/>
</dbReference>
<keyword evidence="2" id="KW-1003">Cell membrane</keyword>
<dbReference type="AlphaFoldDB" id="M1NS40"/>
<dbReference type="STRING" id="1094489.BAnh1_02750"/>
<comment type="subcellular location">
    <subcellularLocation>
        <location evidence="1">Cell membrane</location>
        <topology evidence="1">Multi-pass membrane protein</topology>
    </subcellularLocation>
</comment>
<feature type="transmembrane region" description="Helical" evidence="6">
    <location>
        <begin position="131"/>
        <end position="153"/>
    </location>
</feature>
<evidence type="ECO:0000256" key="2">
    <source>
        <dbReference type="ARBA" id="ARBA00022475"/>
    </source>
</evidence>
<sequence length="404" mass="44668">MEKNKLYILIIIGCITCFSTVSVVSVALSLLQLMDSKGAASAYINISNMLAISVAGLCLGGVLYRHQGFSIGFYSPLICAVLLSLVFFVQSPLAINVIIFSISLATGLDNPNNNSVLNSFIKENREKARIFAIYTTCSQFFVIISPLIASFLIVKYSHYFAILVIIASYLLNSLIWFFTPFLRKITFEKQQTDRGKNRAHWHGSQLLWRIPALRDLTVNRILNNFLYTGTLVLLPIMVTHNTQENVRFTIAQNFILSLIGMGFILNGTISSYLLKKTPQLAVYFVRGATAVALIGMIIALISDFQERALYVMAFLLGYGQFYFRVSGMTLGQAVTPPEHLGEVILAGDALVRGVTALYALFLLLLVNILGLTGPYLFFMVLGAFAPVFATKGAAIYLKTLKAEK</sequence>
<keyword evidence="5 6" id="KW-0472">Membrane</keyword>
<feature type="transmembrane region" description="Helical" evidence="6">
    <location>
        <begin position="93"/>
        <end position="110"/>
    </location>
</feature>
<feature type="transmembrane region" description="Helical" evidence="6">
    <location>
        <begin position="42"/>
        <end position="64"/>
    </location>
</feature>
<dbReference type="KEGG" id="baus:BAnh1_02750"/>
<dbReference type="Proteomes" id="UP000011729">
    <property type="component" value="Chromosome"/>
</dbReference>
<dbReference type="GO" id="GO:0005886">
    <property type="term" value="C:plasma membrane"/>
    <property type="evidence" value="ECO:0007669"/>
    <property type="project" value="UniProtKB-SubCell"/>
</dbReference>
<keyword evidence="8" id="KW-1185">Reference proteome</keyword>
<reference evidence="7 8" key="1">
    <citation type="journal article" date="2013" name="PLoS Genet.">
        <title>A gene transfer agent and a dynamic repertoire of secretion systems hold the keys to the explosive radiation of the emerging pathogen Bartonella.</title>
        <authorList>
            <person name="Guy L."/>
            <person name="Nystedt B."/>
            <person name="Toft C."/>
            <person name="Zaremba-Niedzwiedzka K."/>
            <person name="Berglund E.C."/>
            <person name="Granberg F."/>
            <person name="Naslund K."/>
            <person name="Eriksson A.S."/>
            <person name="Andersson S.G."/>
        </authorList>
    </citation>
    <scope>NUCLEOTIDE SEQUENCE [LARGE SCALE GENOMIC DNA]</scope>
    <source>
        <strain evidence="7 8">Aust/NH1</strain>
    </source>
</reference>
<dbReference type="SUPFAM" id="SSF103473">
    <property type="entry name" value="MFS general substrate transporter"/>
    <property type="match status" value="1"/>
</dbReference>
<feature type="transmembrane region" description="Helical" evidence="6">
    <location>
        <begin position="71"/>
        <end position="87"/>
    </location>
</feature>
<dbReference type="eggNOG" id="ENOG5033SVD">
    <property type="taxonomic scope" value="Bacteria"/>
</dbReference>
<feature type="transmembrane region" description="Helical" evidence="6">
    <location>
        <begin position="7"/>
        <end position="30"/>
    </location>
</feature>
<evidence type="ECO:0000256" key="5">
    <source>
        <dbReference type="ARBA" id="ARBA00023136"/>
    </source>
</evidence>
<evidence type="ECO:0000313" key="8">
    <source>
        <dbReference type="Proteomes" id="UP000011729"/>
    </source>
</evidence>
<evidence type="ECO:0000256" key="4">
    <source>
        <dbReference type="ARBA" id="ARBA00022989"/>
    </source>
</evidence>
<dbReference type="EMBL" id="CP003123">
    <property type="protein sequence ID" value="AGF74158.1"/>
    <property type="molecule type" value="Genomic_DNA"/>
</dbReference>
<evidence type="ECO:0000256" key="1">
    <source>
        <dbReference type="ARBA" id="ARBA00004651"/>
    </source>
</evidence>
<dbReference type="OrthoDB" id="7922942at2"/>
<evidence type="ECO:0000256" key="3">
    <source>
        <dbReference type="ARBA" id="ARBA00022692"/>
    </source>
</evidence>
<feature type="transmembrane region" description="Helical" evidence="6">
    <location>
        <begin position="250"/>
        <end position="274"/>
    </location>
</feature>
<feature type="transmembrane region" description="Helical" evidence="6">
    <location>
        <begin position="343"/>
        <end position="369"/>
    </location>
</feature>
<feature type="transmembrane region" description="Helical" evidence="6">
    <location>
        <begin position="221"/>
        <end position="238"/>
    </location>
</feature>
<dbReference type="GO" id="GO:0022857">
    <property type="term" value="F:transmembrane transporter activity"/>
    <property type="evidence" value="ECO:0007669"/>
    <property type="project" value="InterPro"/>
</dbReference>
<dbReference type="Gene3D" id="1.20.1250.20">
    <property type="entry name" value="MFS general substrate transporter like domains"/>
    <property type="match status" value="1"/>
</dbReference>
<evidence type="ECO:0000313" key="7">
    <source>
        <dbReference type="EMBL" id="AGF74158.1"/>
    </source>
</evidence>
<name>M1NS40_BARAA</name>
<feature type="transmembrane region" description="Helical" evidence="6">
    <location>
        <begin position="281"/>
        <end position="301"/>
    </location>
</feature>
<feature type="transmembrane region" description="Helical" evidence="6">
    <location>
        <begin position="159"/>
        <end position="179"/>
    </location>
</feature>
<keyword evidence="4 6" id="KW-1133">Transmembrane helix</keyword>
<evidence type="ECO:0000256" key="6">
    <source>
        <dbReference type="SAM" id="Phobius"/>
    </source>
</evidence>
<dbReference type="Pfam" id="PF07690">
    <property type="entry name" value="MFS_1"/>
    <property type="match status" value="1"/>
</dbReference>
<dbReference type="HOGENOM" id="CLU_680883_0_0_5"/>
<gene>
    <name evidence="7" type="ordered locus">BAnh1_02750</name>
</gene>
<protein>
    <submittedName>
        <fullName evidence="7">Putative integral membrane protein</fullName>
    </submittedName>
</protein>
<accession>M1NS40</accession>
<organism evidence="7 8">
    <name type="scientific">Bartonella australis (strain Aust/NH1)</name>
    <dbReference type="NCBI Taxonomy" id="1094489"/>
    <lineage>
        <taxon>Bacteria</taxon>
        <taxon>Pseudomonadati</taxon>
        <taxon>Pseudomonadota</taxon>
        <taxon>Alphaproteobacteria</taxon>
        <taxon>Hyphomicrobiales</taxon>
        <taxon>Bartonellaceae</taxon>
        <taxon>Bartonella</taxon>
    </lineage>
</organism>
<dbReference type="PANTHER" id="PTHR23513:SF6">
    <property type="entry name" value="MAJOR FACILITATOR SUPERFAMILY ASSOCIATED DOMAIN-CONTAINING PROTEIN"/>
    <property type="match status" value="1"/>
</dbReference>
<dbReference type="InterPro" id="IPR036259">
    <property type="entry name" value="MFS_trans_sf"/>
</dbReference>